<keyword evidence="4 5" id="KW-0472">Membrane</keyword>
<name>A0A813LXZ4_POLGL</name>
<evidence type="ECO:0000256" key="5">
    <source>
        <dbReference type="SAM" id="Phobius"/>
    </source>
</evidence>
<evidence type="ECO:0000313" key="8">
    <source>
        <dbReference type="Proteomes" id="UP000626109"/>
    </source>
</evidence>
<keyword evidence="3 5" id="KW-1133">Transmembrane helix</keyword>
<evidence type="ECO:0000256" key="2">
    <source>
        <dbReference type="ARBA" id="ARBA00022692"/>
    </source>
</evidence>
<comment type="subcellular location">
    <subcellularLocation>
        <location evidence="1">Membrane</location>
        <topology evidence="1">Multi-pass membrane protein</topology>
    </subcellularLocation>
</comment>
<comment type="caution">
    <text evidence="7">The sequence shown here is derived from an EMBL/GenBank/DDBJ whole genome shotgun (WGS) entry which is preliminary data.</text>
</comment>
<dbReference type="EMBL" id="CAJNNV010000091">
    <property type="protein sequence ID" value="CAE8581426.1"/>
    <property type="molecule type" value="Genomic_DNA"/>
</dbReference>
<sequence>MAMDKLRLDTAAIFGVSVILMALKPLLLFLTGDAGDKLSKAPVTLPPEYFQLVVESIKAVVCTAALSGQRLAGVPAPVWNGWLHTSSFALPAAVYLVMNILTVHAARMLPPPTMQLVASVKILFTAVMSWLLMARQLHRRQWLAMVCLTFGVAIGGRAAGASANASSDRELPEAPVLGIVIMLINCALSAFGGVCTEMALKARSSGNLSIFATNLHMAAHSLLMNGAALALWLPAELPQWDQLSRTDLLALGNEAMNGILISLLMRRIDSIAKNYAFGASIFMTAGLSALFLDYRPPPQYYLGAGLTVMSMAMYANGGGGQQVAPAGKVQPKDPKLRE</sequence>
<keyword evidence="9" id="KW-1185">Reference proteome</keyword>
<dbReference type="PANTHER" id="PTHR10231">
    <property type="entry name" value="NUCLEOTIDE-SUGAR TRANSMEMBRANE TRANSPORTER"/>
    <property type="match status" value="1"/>
</dbReference>
<proteinExistence type="predicted"/>
<dbReference type="Pfam" id="PF04142">
    <property type="entry name" value="Nuc_sug_transp"/>
    <property type="match status" value="1"/>
</dbReference>
<dbReference type="Proteomes" id="UP000626109">
    <property type="component" value="Unassembled WGS sequence"/>
</dbReference>
<feature type="transmembrane region" description="Helical" evidence="5">
    <location>
        <begin position="88"/>
        <end position="107"/>
    </location>
</feature>
<dbReference type="SUPFAM" id="SSF103481">
    <property type="entry name" value="Multidrug resistance efflux transporter EmrE"/>
    <property type="match status" value="1"/>
</dbReference>
<reference evidence="7" key="1">
    <citation type="submission" date="2021-02" db="EMBL/GenBank/DDBJ databases">
        <authorList>
            <person name="Dougan E. K."/>
            <person name="Rhodes N."/>
            <person name="Thang M."/>
            <person name="Chan C."/>
        </authorList>
    </citation>
    <scope>NUCLEOTIDE SEQUENCE</scope>
</reference>
<evidence type="ECO:0000313" key="7">
    <source>
        <dbReference type="EMBL" id="CAE8742704.1"/>
    </source>
</evidence>
<evidence type="ECO:0000256" key="1">
    <source>
        <dbReference type="ARBA" id="ARBA00004141"/>
    </source>
</evidence>
<dbReference type="EMBL" id="CAJNNW010037535">
    <property type="protein sequence ID" value="CAE8742704.1"/>
    <property type="molecule type" value="Genomic_DNA"/>
</dbReference>
<dbReference type="Proteomes" id="UP000654075">
    <property type="component" value="Unassembled WGS sequence"/>
</dbReference>
<dbReference type="InterPro" id="IPR037185">
    <property type="entry name" value="EmrE-like"/>
</dbReference>
<feature type="transmembrane region" description="Helical" evidence="5">
    <location>
        <begin position="142"/>
        <end position="163"/>
    </location>
</feature>
<feature type="transmembrane region" description="Helical" evidence="5">
    <location>
        <begin position="274"/>
        <end position="292"/>
    </location>
</feature>
<dbReference type="AlphaFoldDB" id="A0A813LXZ4"/>
<evidence type="ECO:0000313" key="9">
    <source>
        <dbReference type="Proteomes" id="UP000654075"/>
    </source>
</evidence>
<feature type="transmembrane region" description="Helical" evidence="5">
    <location>
        <begin position="49"/>
        <end position="67"/>
    </location>
</feature>
<feature type="transmembrane region" description="Helical" evidence="5">
    <location>
        <begin position="113"/>
        <end position="133"/>
    </location>
</feature>
<gene>
    <name evidence="6" type="ORF">PGLA1383_LOCUS452</name>
    <name evidence="7" type="ORF">PGLA2088_LOCUS51085</name>
</gene>
<feature type="transmembrane region" description="Helical" evidence="5">
    <location>
        <begin position="175"/>
        <end position="196"/>
    </location>
</feature>
<dbReference type="InterPro" id="IPR007271">
    <property type="entry name" value="Nuc_sug_transpt"/>
</dbReference>
<dbReference type="GO" id="GO:0000139">
    <property type="term" value="C:Golgi membrane"/>
    <property type="evidence" value="ECO:0007669"/>
    <property type="project" value="InterPro"/>
</dbReference>
<evidence type="ECO:0000313" key="6">
    <source>
        <dbReference type="EMBL" id="CAE8581426.1"/>
    </source>
</evidence>
<evidence type="ECO:0000256" key="4">
    <source>
        <dbReference type="ARBA" id="ARBA00023136"/>
    </source>
</evidence>
<evidence type="ECO:0000256" key="3">
    <source>
        <dbReference type="ARBA" id="ARBA00022989"/>
    </source>
</evidence>
<organism evidence="7 8">
    <name type="scientific">Polarella glacialis</name>
    <name type="common">Dinoflagellate</name>
    <dbReference type="NCBI Taxonomy" id="89957"/>
    <lineage>
        <taxon>Eukaryota</taxon>
        <taxon>Sar</taxon>
        <taxon>Alveolata</taxon>
        <taxon>Dinophyceae</taxon>
        <taxon>Suessiales</taxon>
        <taxon>Suessiaceae</taxon>
        <taxon>Polarella</taxon>
    </lineage>
</organism>
<dbReference type="OrthoDB" id="408493at2759"/>
<accession>A0A813LXZ4</accession>
<protein>
    <submittedName>
        <fullName evidence="7">Uncharacterized protein</fullName>
    </submittedName>
</protein>
<feature type="transmembrane region" description="Helical" evidence="5">
    <location>
        <begin position="12"/>
        <end position="29"/>
    </location>
</feature>
<keyword evidence="2 5" id="KW-0812">Transmembrane</keyword>
<dbReference type="GO" id="GO:0015165">
    <property type="term" value="F:pyrimidine nucleotide-sugar transmembrane transporter activity"/>
    <property type="evidence" value="ECO:0007669"/>
    <property type="project" value="InterPro"/>
</dbReference>